<reference evidence="1 2" key="2">
    <citation type="journal article" date="2013" name="Plant Cell Physiol.">
        <title>Rice Annotation Project Database (RAP-DB): an integrative and interactive database for rice genomics.</title>
        <authorList>
            <person name="Sakai H."/>
            <person name="Lee S.S."/>
            <person name="Tanaka T."/>
            <person name="Numa H."/>
            <person name="Kim J."/>
            <person name="Kawahara Y."/>
            <person name="Wakimoto H."/>
            <person name="Yang C.C."/>
            <person name="Iwamoto M."/>
            <person name="Abe T."/>
            <person name="Yamada Y."/>
            <person name="Muto A."/>
            <person name="Inokuchi H."/>
            <person name="Ikemura T."/>
            <person name="Matsumoto T."/>
            <person name="Sasaki T."/>
            <person name="Itoh T."/>
        </authorList>
    </citation>
    <scope>NUCLEOTIDE SEQUENCE [LARGE SCALE GENOMIC DNA]</scope>
    <source>
        <strain evidence="2">cv. Nipponbare</strain>
    </source>
</reference>
<reference evidence="2" key="1">
    <citation type="journal article" date="2005" name="Nature">
        <title>The map-based sequence of the rice genome.</title>
        <authorList>
            <consortium name="International rice genome sequencing project (IRGSP)"/>
            <person name="Matsumoto T."/>
            <person name="Wu J."/>
            <person name="Kanamori H."/>
            <person name="Katayose Y."/>
            <person name="Fujisawa M."/>
            <person name="Namiki N."/>
            <person name="Mizuno H."/>
            <person name="Yamamoto K."/>
            <person name="Antonio B.A."/>
            <person name="Baba T."/>
            <person name="Sakata K."/>
            <person name="Nagamura Y."/>
            <person name="Aoki H."/>
            <person name="Arikawa K."/>
            <person name="Arita K."/>
            <person name="Bito T."/>
            <person name="Chiden Y."/>
            <person name="Fujitsuka N."/>
            <person name="Fukunaka R."/>
            <person name="Hamada M."/>
            <person name="Harada C."/>
            <person name="Hayashi A."/>
            <person name="Hijishita S."/>
            <person name="Honda M."/>
            <person name="Hosokawa S."/>
            <person name="Ichikawa Y."/>
            <person name="Idonuma A."/>
            <person name="Iijima M."/>
            <person name="Ikeda M."/>
            <person name="Ikeno M."/>
            <person name="Ito K."/>
            <person name="Ito S."/>
            <person name="Ito T."/>
            <person name="Ito Y."/>
            <person name="Ito Y."/>
            <person name="Iwabuchi A."/>
            <person name="Kamiya K."/>
            <person name="Karasawa W."/>
            <person name="Kurita K."/>
            <person name="Katagiri S."/>
            <person name="Kikuta A."/>
            <person name="Kobayashi H."/>
            <person name="Kobayashi N."/>
            <person name="Machita K."/>
            <person name="Maehara T."/>
            <person name="Masukawa M."/>
            <person name="Mizubayashi T."/>
            <person name="Mukai Y."/>
            <person name="Nagasaki H."/>
            <person name="Nagata Y."/>
            <person name="Naito S."/>
            <person name="Nakashima M."/>
            <person name="Nakama Y."/>
            <person name="Nakamichi Y."/>
            <person name="Nakamura M."/>
            <person name="Meguro A."/>
            <person name="Negishi M."/>
            <person name="Ohta I."/>
            <person name="Ohta T."/>
            <person name="Okamoto M."/>
            <person name="Ono N."/>
            <person name="Saji S."/>
            <person name="Sakaguchi M."/>
            <person name="Sakai K."/>
            <person name="Shibata M."/>
            <person name="Shimokawa T."/>
            <person name="Song J."/>
            <person name="Takazaki Y."/>
            <person name="Terasawa K."/>
            <person name="Tsugane M."/>
            <person name="Tsuji K."/>
            <person name="Ueda S."/>
            <person name="Waki K."/>
            <person name="Yamagata H."/>
            <person name="Yamamoto M."/>
            <person name="Yamamoto S."/>
            <person name="Yamane H."/>
            <person name="Yoshiki S."/>
            <person name="Yoshihara R."/>
            <person name="Yukawa K."/>
            <person name="Zhong H."/>
            <person name="Yano M."/>
            <person name="Yuan Q."/>
            <person name="Ouyang S."/>
            <person name="Liu J."/>
            <person name="Jones K.M."/>
            <person name="Gansberger K."/>
            <person name="Moffat K."/>
            <person name="Hill J."/>
            <person name="Bera J."/>
            <person name="Fadrosh D."/>
            <person name="Jin S."/>
            <person name="Johri S."/>
            <person name="Kim M."/>
            <person name="Overton L."/>
            <person name="Reardon M."/>
            <person name="Tsitrin T."/>
            <person name="Vuong H."/>
            <person name="Weaver B."/>
            <person name="Ciecko A."/>
            <person name="Tallon L."/>
            <person name="Jackson J."/>
            <person name="Pai G."/>
            <person name="Aken S.V."/>
            <person name="Utterback T."/>
            <person name="Reidmuller S."/>
            <person name="Feldblyum T."/>
            <person name="Hsiao J."/>
            <person name="Zismann V."/>
            <person name="Iobst S."/>
            <person name="de Vazeille A.R."/>
            <person name="Buell C.R."/>
            <person name="Ying K."/>
            <person name="Li Y."/>
            <person name="Lu T."/>
            <person name="Huang Y."/>
            <person name="Zhao Q."/>
            <person name="Feng Q."/>
            <person name="Zhang L."/>
            <person name="Zhu J."/>
            <person name="Weng Q."/>
            <person name="Mu J."/>
            <person name="Lu Y."/>
            <person name="Fan D."/>
            <person name="Liu Y."/>
            <person name="Guan J."/>
            <person name="Zhang Y."/>
            <person name="Yu S."/>
            <person name="Liu X."/>
            <person name="Zhang Y."/>
            <person name="Hong G."/>
            <person name="Han B."/>
            <person name="Choisne N."/>
            <person name="Demange N."/>
            <person name="Orjeda G."/>
            <person name="Samain S."/>
            <person name="Cattolico L."/>
            <person name="Pelletier E."/>
            <person name="Couloux A."/>
            <person name="Segurens B."/>
            <person name="Wincker P."/>
            <person name="D'Hont A."/>
            <person name="Scarpelli C."/>
            <person name="Weissenbach J."/>
            <person name="Salanoubat M."/>
            <person name="Quetier F."/>
            <person name="Yu Y."/>
            <person name="Kim H.R."/>
            <person name="Rambo T."/>
            <person name="Currie J."/>
            <person name="Collura K."/>
            <person name="Luo M."/>
            <person name="Yang T."/>
            <person name="Ammiraju J.S.S."/>
            <person name="Engler F."/>
            <person name="Soderlund C."/>
            <person name="Wing R.A."/>
            <person name="Palmer L.E."/>
            <person name="de la Bastide M."/>
            <person name="Spiegel L."/>
            <person name="Nascimento L."/>
            <person name="Zutavern T."/>
            <person name="O'Shaughnessy A."/>
            <person name="Dike S."/>
            <person name="Dedhia N."/>
            <person name="Preston R."/>
            <person name="Balija V."/>
            <person name="McCombie W.R."/>
            <person name="Chow T."/>
            <person name="Chen H."/>
            <person name="Chung M."/>
            <person name="Chen C."/>
            <person name="Shaw J."/>
            <person name="Wu H."/>
            <person name="Hsiao K."/>
            <person name="Chao Y."/>
            <person name="Chu M."/>
            <person name="Cheng C."/>
            <person name="Hour A."/>
            <person name="Lee P."/>
            <person name="Lin S."/>
            <person name="Lin Y."/>
            <person name="Liou J."/>
            <person name="Liu S."/>
            <person name="Hsing Y."/>
            <person name="Raghuvanshi S."/>
            <person name="Mohanty A."/>
            <person name="Bharti A.K."/>
            <person name="Gaur A."/>
            <person name="Gupta V."/>
            <person name="Kumar D."/>
            <person name="Ravi V."/>
            <person name="Vij S."/>
            <person name="Kapur A."/>
            <person name="Khurana P."/>
            <person name="Khurana P."/>
            <person name="Khurana J.P."/>
            <person name="Tyagi A.K."/>
            <person name="Gaikwad K."/>
            <person name="Singh A."/>
            <person name="Dalal V."/>
            <person name="Srivastava S."/>
            <person name="Dixit A."/>
            <person name="Pal A.K."/>
            <person name="Ghazi I.A."/>
            <person name="Yadav M."/>
            <person name="Pandit A."/>
            <person name="Bhargava A."/>
            <person name="Sureshbabu K."/>
            <person name="Batra K."/>
            <person name="Sharma T.R."/>
            <person name="Mohapatra T."/>
            <person name="Singh N.K."/>
            <person name="Messing J."/>
            <person name="Nelson A.B."/>
            <person name="Fuks G."/>
            <person name="Kavchok S."/>
            <person name="Keizer G."/>
            <person name="Linton E."/>
            <person name="Llaca V."/>
            <person name="Song R."/>
            <person name="Tanyolac B."/>
            <person name="Young S."/>
            <person name="Ho-Il K."/>
            <person name="Hahn J.H."/>
            <person name="Sangsakoo G."/>
            <person name="Vanavichit A."/>
            <person name="de Mattos Luiz.A.T."/>
            <person name="Zimmer P.D."/>
            <person name="Malone G."/>
            <person name="Dellagostin O."/>
            <person name="de Oliveira A.C."/>
            <person name="Bevan M."/>
            <person name="Bancroft I."/>
            <person name="Minx P."/>
            <person name="Cordum H."/>
            <person name="Wilson R."/>
            <person name="Cheng Z."/>
            <person name="Jin W."/>
            <person name="Jiang J."/>
            <person name="Leong S.A."/>
            <person name="Iwama H."/>
            <person name="Gojobori T."/>
            <person name="Itoh T."/>
            <person name="Niimura Y."/>
            <person name="Fujii Y."/>
            <person name="Habara T."/>
            <person name="Sakai H."/>
            <person name="Sato Y."/>
            <person name="Wilson G."/>
            <person name="Kumar K."/>
            <person name="McCouch S."/>
            <person name="Juretic N."/>
            <person name="Hoen D."/>
            <person name="Wright S."/>
            <person name="Bruskiewich R."/>
            <person name="Bureau T."/>
            <person name="Miyao A."/>
            <person name="Hirochika H."/>
            <person name="Nishikawa T."/>
            <person name="Kadowaki K."/>
            <person name="Sugiura M."/>
            <person name="Burr B."/>
            <person name="Sasaki T."/>
        </authorList>
    </citation>
    <scope>NUCLEOTIDE SEQUENCE [LARGE SCALE GENOMIC DNA]</scope>
    <source>
        <strain evidence="2">cv. Nipponbare</strain>
    </source>
</reference>
<keyword evidence="2" id="KW-1185">Reference proteome</keyword>
<organism evidence="1 2">
    <name type="scientific">Oryza sativa subsp. japonica</name>
    <name type="common">Rice</name>
    <dbReference type="NCBI Taxonomy" id="39947"/>
    <lineage>
        <taxon>Eukaryota</taxon>
        <taxon>Viridiplantae</taxon>
        <taxon>Streptophyta</taxon>
        <taxon>Embryophyta</taxon>
        <taxon>Tracheophyta</taxon>
        <taxon>Spermatophyta</taxon>
        <taxon>Magnoliopsida</taxon>
        <taxon>Liliopsida</taxon>
        <taxon>Poales</taxon>
        <taxon>Poaceae</taxon>
        <taxon>BOP clade</taxon>
        <taxon>Oryzoideae</taxon>
        <taxon>Oryzeae</taxon>
        <taxon>Oryzinae</taxon>
        <taxon>Oryza</taxon>
        <taxon>Oryza sativa</taxon>
    </lineage>
</organism>
<name>A0A0P0Y997_ORYSJ</name>
<evidence type="ECO:0000313" key="2">
    <source>
        <dbReference type="Proteomes" id="UP000059680"/>
    </source>
</evidence>
<reference evidence="1 2" key="3">
    <citation type="journal article" date="2013" name="Rice">
        <title>Improvement of the Oryza sativa Nipponbare reference genome using next generation sequence and optical map data.</title>
        <authorList>
            <person name="Kawahara Y."/>
            <person name="de la Bastide M."/>
            <person name="Hamilton J.P."/>
            <person name="Kanamori H."/>
            <person name="McCombie W.R."/>
            <person name="Ouyang S."/>
            <person name="Schwartz D.C."/>
            <person name="Tanaka T."/>
            <person name="Wu J."/>
            <person name="Zhou S."/>
            <person name="Childs K.L."/>
            <person name="Davidson R.M."/>
            <person name="Lin H."/>
            <person name="Quesada-Ocampo L."/>
            <person name="Vaillancourt B."/>
            <person name="Sakai H."/>
            <person name="Lee S.S."/>
            <person name="Kim J."/>
            <person name="Numa H."/>
            <person name="Itoh T."/>
            <person name="Buell C.R."/>
            <person name="Matsumoto T."/>
        </authorList>
    </citation>
    <scope>NUCLEOTIDE SEQUENCE [LARGE SCALE GENOMIC DNA]</scope>
    <source>
        <strain evidence="2">cv. Nipponbare</strain>
    </source>
</reference>
<proteinExistence type="predicted"/>
<feature type="non-terminal residue" evidence="1">
    <location>
        <position position="1"/>
    </location>
</feature>
<dbReference type="InParanoid" id="A0A0P0Y997"/>
<dbReference type="PaxDb" id="39947-A0A0P0Y997"/>
<evidence type="ECO:0000313" key="1">
    <source>
        <dbReference type="EMBL" id="BAT16785.1"/>
    </source>
</evidence>
<dbReference type="AlphaFoldDB" id="A0A0P0Y997"/>
<accession>A0A0P0Y997</accession>
<protein>
    <submittedName>
        <fullName evidence="1">Os12g0291066 protein</fullName>
    </submittedName>
</protein>
<sequence length="107" mass="11420">ATWGLVGDEANQLHLPDVVEADDTDKGIGVGLLGLLELLEHLGGIGAAEHGQLPHGPIPAIVVPGRPVVLTVDESNLAELEARHPLGSKQVLDLLQKILHGEWWQVR</sequence>
<gene>
    <name evidence="1" type="ordered locus">Os12g0291066</name>
    <name evidence="1" type="ORF">OSNPB_120291066</name>
</gene>
<dbReference type="eggNOG" id="ENOG502R49I">
    <property type="taxonomic scope" value="Eukaryota"/>
</dbReference>
<dbReference type="Gramene" id="Os12t0291066-00">
    <property type="protein sequence ID" value="Os12t0291066-00"/>
    <property type="gene ID" value="Os12g0291066"/>
</dbReference>
<dbReference type="Proteomes" id="UP000059680">
    <property type="component" value="Chromosome 12"/>
</dbReference>
<dbReference type="EMBL" id="AP014968">
    <property type="protein sequence ID" value="BAT16785.1"/>
    <property type="molecule type" value="Genomic_DNA"/>
</dbReference>